<reference evidence="7" key="1">
    <citation type="journal article" date="2019" name="Int. J. Syst. Evol. Microbiol.">
        <title>The Global Catalogue of Microorganisms (GCM) 10K type strain sequencing project: providing services to taxonomists for standard genome sequencing and annotation.</title>
        <authorList>
            <consortium name="The Broad Institute Genomics Platform"/>
            <consortium name="The Broad Institute Genome Sequencing Center for Infectious Disease"/>
            <person name="Wu L."/>
            <person name="Ma J."/>
        </authorList>
    </citation>
    <scope>NUCLEOTIDE SEQUENCE [LARGE SCALE GENOMIC DNA]</scope>
    <source>
        <strain evidence="7">KACC 12649</strain>
    </source>
</reference>
<dbReference type="NCBIfam" id="NF002586">
    <property type="entry name" value="PRK02237.1"/>
    <property type="match status" value="1"/>
</dbReference>
<keyword evidence="4 5" id="KW-0472">Membrane</keyword>
<evidence type="ECO:0000256" key="4">
    <source>
        <dbReference type="ARBA" id="ARBA00023136"/>
    </source>
</evidence>
<gene>
    <name evidence="6" type="ORF">ACFPN5_02015</name>
</gene>
<evidence type="ECO:0000313" key="6">
    <source>
        <dbReference type="EMBL" id="MFC5458584.1"/>
    </source>
</evidence>
<keyword evidence="1 5" id="KW-1003">Cell membrane</keyword>
<dbReference type="PANTHER" id="PTHR36116:SF1">
    <property type="entry name" value="UPF0060 MEMBRANE PROTEIN YNFA"/>
    <property type="match status" value="1"/>
</dbReference>
<sequence>MPELLKYASLFALTALAEIIGCYLPWLVLKAGKPPWLLLPAAVSLALFAWLLTLHPAAAGRTYAAYGGMYIAVALLWLRFVDGIPLSRWDLSGATLALAGMAVIALQPRGA</sequence>
<dbReference type="EMBL" id="JBHSMU010000003">
    <property type="protein sequence ID" value="MFC5458584.1"/>
    <property type="molecule type" value="Genomic_DNA"/>
</dbReference>
<protein>
    <submittedName>
        <fullName evidence="6">YnfA family protein</fullName>
    </submittedName>
</protein>
<dbReference type="HAMAP" id="MF_00010">
    <property type="entry name" value="UPF0060"/>
    <property type="match status" value="1"/>
</dbReference>
<keyword evidence="7" id="KW-1185">Reference proteome</keyword>
<evidence type="ECO:0000313" key="7">
    <source>
        <dbReference type="Proteomes" id="UP001596050"/>
    </source>
</evidence>
<feature type="transmembrane region" description="Helical" evidence="5">
    <location>
        <begin position="35"/>
        <end position="54"/>
    </location>
</feature>
<dbReference type="Proteomes" id="UP001596050">
    <property type="component" value="Unassembled WGS sequence"/>
</dbReference>
<comment type="subcellular location">
    <subcellularLocation>
        <location evidence="5">Cell membrane</location>
        <topology evidence="5">Multi-pass membrane protein</topology>
    </subcellularLocation>
</comment>
<dbReference type="InterPro" id="IPR003844">
    <property type="entry name" value="UPF0060"/>
</dbReference>
<organism evidence="6 7">
    <name type="scientific">Massilia niabensis</name>
    <dbReference type="NCBI Taxonomy" id="544910"/>
    <lineage>
        <taxon>Bacteria</taxon>
        <taxon>Pseudomonadati</taxon>
        <taxon>Pseudomonadota</taxon>
        <taxon>Betaproteobacteria</taxon>
        <taxon>Burkholderiales</taxon>
        <taxon>Oxalobacteraceae</taxon>
        <taxon>Telluria group</taxon>
        <taxon>Massilia</taxon>
    </lineage>
</organism>
<dbReference type="Pfam" id="PF02694">
    <property type="entry name" value="UPF0060"/>
    <property type="match status" value="1"/>
</dbReference>
<keyword evidence="2 5" id="KW-0812">Transmembrane</keyword>
<dbReference type="SUPFAM" id="SSF103481">
    <property type="entry name" value="Multidrug resistance efflux transporter EmrE"/>
    <property type="match status" value="1"/>
</dbReference>
<keyword evidence="3 5" id="KW-1133">Transmembrane helix</keyword>
<feature type="transmembrane region" description="Helical" evidence="5">
    <location>
        <begin position="7"/>
        <end position="29"/>
    </location>
</feature>
<evidence type="ECO:0000256" key="3">
    <source>
        <dbReference type="ARBA" id="ARBA00022989"/>
    </source>
</evidence>
<dbReference type="PANTHER" id="PTHR36116">
    <property type="entry name" value="UPF0060 MEMBRANE PROTEIN YNFA"/>
    <property type="match status" value="1"/>
</dbReference>
<proteinExistence type="inferred from homology"/>
<evidence type="ECO:0000256" key="5">
    <source>
        <dbReference type="HAMAP-Rule" id="MF_00010"/>
    </source>
</evidence>
<dbReference type="InterPro" id="IPR037185">
    <property type="entry name" value="EmrE-like"/>
</dbReference>
<evidence type="ECO:0000256" key="1">
    <source>
        <dbReference type="ARBA" id="ARBA00022475"/>
    </source>
</evidence>
<accession>A0ABW0KYW3</accession>
<evidence type="ECO:0000256" key="2">
    <source>
        <dbReference type="ARBA" id="ARBA00022692"/>
    </source>
</evidence>
<feature type="transmembrane region" description="Helical" evidence="5">
    <location>
        <begin position="63"/>
        <end position="80"/>
    </location>
</feature>
<dbReference type="RefSeq" id="WP_379779570.1">
    <property type="nucleotide sequence ID" value="NZ_JBHSMU010000003.1"/>
</dbReference>
<comment type="caution">
    <text evidence="6">The sequence shown here is derived from an EMBL/GenBank/DDBJ whole genome shotgun (WGS) entry which is preliminary data.</text>
</comment>
<name>A0ABW0KYW3_9BURK</name>
<comment type="similarity">
    <text evidence="5">Belongs to the UPF0060 family.</text>
</comment>